<dbReference type="PANTHER" id="PTHR12358:SF31">
    <property type="entry name" value="ACYLGLYCEROL KINASE, MITOCHONDRIAL"/>
    <property type="match status" value="1"/>
</dbReference>
<dbReference type="InterPro" id="IPR017438">
    <property type="entry name" value="ATP-NAD_kinase_N"/>
</dbReference>
<dbReference type="GO" id="GO:0001727">
    <property type="term" value="F:lipid kinase activity"/>
    <property type="evidence" value="ECO:0007669"/>
    <property type="project" value="TreeGrafter"/>
</dbReference>
<dbReference type="PANTHER" id="PTHR12358">
    <property type="entry name" value="SPHINGOSINE KINASE"/>
    <property type="match status" value="1"/>
</dbReference>
<dbReference type="InterPro" id="IPR050187">
    <property type="entry name" value="Lipid_Phosphate_FormReg"/>
</dbReference>
<dbReference type="eggNOG" id="KOG1116">
    <property type="taxonomic scope" value="Eukaryota"/>
</dbReference>
<feature type="compositionally biased region" description="Low complexity" evidence="1">
    <location>
        <begin position="75"/>
        <end position="85"/>
    </location>
</feature>
<dbReference type="EMBL" id="CH981524">
    <property type="protein sequence ID" value="EDK42269.1"/>
    <property type="molecule type" value="Genomic_DNA"/>
</dbReference>
<dbReference type="GO" id="GO:0016773">
    <property type="term" value="F:phosphotransferase activity, alcohol group as acceptor"/>
    <property type="evidence" value="ECO:0007669"/>
    <property type="project" value="UniProtKB-ARBA"/>
</dbReference>
<organism evidence="3 4">
    <name type="scientific">Lodderomyces elongisporus (strain ATCC 11503 / CBS 2605 / JCM 1781 / NBRC 1676 / NRRL YB-4239)</name>
    <name type="common">Yeast</name>
    <name type="synonym">Saccharomyces elongisporus</name>
    <dbReference type="NCBI Taxonomy" id="379508"/>
    <lineage>
        <taxon>Eukaryota</taxon>
        <taxon>Fungi</taxon>
        <taxon>Dikarya</taxon>
        <taxon>Ascomycota</taxon>
        <taxon>Saccharomycotina</taxon>
        <taxon>Pichiomycetes</taxon>
        <taxon>Debaryomycetaceae</taxon>
        <taxon>Candida/Lodderomyces clade</taxon>
        <taxon>Lodderomyces</taxon>
    </lineage>
</organism>
<dbReference type="OrthoDB" id="3853857at2759"/>
<name>A5DSW1_LODEL</name>
<dbReference type="InterPro" id="IPR016064">
    <property type="entry name" value="NAD/diacylglycerol_kinase_sf"/>
</dbReference>
<dbReference type="SUPFAM" id="SSF111331">
    <property type="entry name" value="NAD kinase/diacylglycerol kinase-like"/>
    <property type="match status" value="1"/>
</dbReference>
<dbReference type="GO" id="GO:0016020">
    <property type="term" value="C:membrane"/>
    <property type="evidence" value="ECO:0007669"/>
    <property type="project" value="TreeGrafter"/>
</dbReference>
<dbReference type="InParanoid" id="A5DSW1"/>
<dbReference type="Pfam" id="PF00781">
    <property type="entry name" value="DAGK_cat"/>
    <property type="match status" value="1"/>
</dbReference>
<dbReference type="SMART" id="SM00046">
    <property type="entry name" value="DAGKc"/>
    <property type="match status" value="1"/>
</dbReference>
<dbReference type="VEuPathDB" id="FungiDB:LELG_00447"/>
<dbReference type="OMA" id="TTHRMHG"/>
<evidence type="ECO:0000259" key="2">
    <source>
        <dbReference type="PROSITE" id="PS50146"/>
    </source>
</evidence>
<dbReference type="STRING" id="379508.A5DSW1"/>
<dbReference type="KEGG" id="lel:PVL30_000437"/>
<dbReference type="AlphaFoldDB" id="A5DSW1"/>
<sequence>MSSFGYYLSKPPYQIITHFFFTTVHFFKHWVLRFVGFFTNMSSEQLLYRQIDVVLATLSSQGVVINNQQDPAIQLRKQSKSQLSSPTREHLGEAGRGRGEEEEEEESTNGGYFGGISSCIGFGPSSVSSHHAPIPKFIAYKCILYVEQKNSTSEGHSDGSDEISITYVTPNHPEYSSKATKVTINTINVQIQNFKPLQPKFNGEAKNLVSHIMNKAYHYPVMQQPRVLVLINPHGGQGKGTKIYNNHIKPILQAARCKITYQETKYSGHATDIARELKLSDYDVVVCCSGDGIPHEVINGLYQRPDKGLEAFNNLIITQLPCGSGNALSLSTLGGSKYPEIATWMMLKSKPSKMDLMAITQKTQDSPSGSTTKLSFLSQCYGIIADSDIGTEHLRWLGAIRFEIGVAQKVLTNATYPCDLHVEFWTRDKTAIAQHVEQHLSQSDKKSKTKQKNNEKATGIKSTNVAAAHVNGSSSDDFNGTTTTAEDHTSNSFLSQVTQENLQLCYPSLDQPLPLTWQTLPNLTTENLNILYVGKMPYVSLDAQFFPAALPNDGYMDMIVTDTHTTSMLSLTSILLNVEQGKHIDDENVLHAKVKAYRCVPRVSNRNKNHYISVDGESFPFEAFQVEILPRVMTGLLQDGKFTETLLTK</sequence>
<evidence type="ECO:0000313" key="3">
    <source>
        <dbReference type="EMBL" id="EDK42269.1"/>
    </source>
</evidence>
<dbReference type="GeneID" id="5234925"/>
<evidence type="ECO:0000256" key="1">
    <source>
        <dbReference type="SAM" id="MobiDB-lite"/>
    </source>
</evidence>
<dbReference type="FunCoup" id="A5DSW1">
    <property type="interactions" value="574"/>
</dbReference>
<dbReference type="PROSITE" id="PS50146">
    <property type="entry name" value="DAGK"/>
    <property type="match status" value="1"/>
</dbReference>
<feature type="region of interest" description="Disordered" evidence="1">
    <location>
        <begin position="75"/>
        <end position="110"/>
    </location>
</feature>
<feature type="compositionally biased region" description="Basic and acidic residues" evidence="1">
    <location>
        <begin position="87"/>
        <end position="99"/>
    </location>
</feature>
<dbReference type="Gene3D" id="3.40.50.10330">
    <property type="entry name" value="Probable inorganic polyphosphate/atp-NAD kinase, domain 1"/>
    <property type="match status" value="1"/>
</dbReference>
<feature type="compositionally biased region" description="Basic and acidic residues" evidence="1">
    <location>
        <begin position="437"/>
        <end position="446"/>
    </location>
</feature>
<evidence type="ECO:0000313" key="4">
    <source>
        <dbReference type="Proteomes" id="UP000001996"/>
    </source>
</evidence>
<dbReference type="InterPro" id="IPR001206">
    <property type="entry name" value="Diacylglycerol_kinase_cat_dom"/>
</dbReference>
<dbReference type="Proteomes" id="UP000001996">
    <property type="component" value="Unassembled WGS sequence"/>
</dbReference>
<proteinExistence type="predicted"/>
<keyword evidence="4" id="KW-1185">Reference proteome</keyword>
<accession>A5DSW1</accession>
<dbReference type="HOGENOM" id="CLU_013399_0_1_1"/>
<feature type="region of interest" description="Disordered" evidence="1">
    <location>
        <begin position="437"/>
        <end position="463"/>
    </location>
</feature>
<gene>
    <name evidence="3" type="ORF">LELG_00447</name>
</gene>
<dbReference type="Gene3D" id="2.60.200.40">
    <property type="match status" value="1"/>
</dbReference>
<protein>
    <recommendedName>
        <fullName evidence="2">DAGKc domain-containing protein</fullName>
    </recommendedName>
</protein>
<reference evidence="3 4" key="1">
    <citation type="journal article" date="2009" name="Nature">
        <title>Evolution of pathogenicity and sexual reproduction in eight Candida genomes.</title>
        <authorList>
            <person name="Butler G."/>
            <person name="Rasmussen M.D."/>
            <person name="Lin M.F."/>
            <person name="Santos M.A."/>
            <person name="Sakthikumar S."/>
            <person name="Munro C.A."/>
            <person name="Rheinbay E."/>
            <person name="Grabherr M."/>
            <person name="Forche A."/>
            <person name="Reedy J.L."/>
            <person name="Agrafioti I."/>
            <person name="Arnaud M.B."/>
            <person name="Bates S."/>
            <person name="Brown A.J."/>
            <person name="Brunke S."/>
            <person name="Costanzo M.C."/>
            <person name="Fitzpatrick D.A."/>
            <person name="de Groot P.W."/>
            <person name="Harris D."/>
            <person name="Hoyer L.L."/>
            <person name="Hube B."/>
            <person name="Klis F.M."/>
            <person name="Kodira C."/>
            <person name="Lennard N."/>
            <person name="Logue M.E."/>
            <person name="Martin R."/>
            <person name="Neiman A.M."/>
            <person name="Nikolaou E."/>
            <person name="Quail M.A."/>
            <person name="Quinn J."/>
            <person name="Santos M.C."/>
            <person name="Schmitzberger F.F."/>
            <person name="Sherlock G."/>
            <person name="Shah P."/>
            <person name="Silverstein K.A."/>
            <person name="Skrzypek M.S."/>
            <person name="Soll D."/>
            <person name="Staggs R."/>
            <person name="Stansfield I."/>
            <person name="Stumpf M.P."/>
            <person name="Sudbery P.E."/>
            <person name="Srikantha T."/>
            <person name="Zeng Q."/>
            <person name="Berman J."/>
            <person name="Berriman M."/>
            <person name="Heitman J."/>
            <person name="Gow N.A."/>
            <person name="Lorenz M.C."/>
            <person name="Birren B.W."/>
            <person name="Kellis M."/>
            <person name="Cuomo C.A."/>
        </authorList>
    </citation>
    <scope>NUCLEOTIDE SEQUENCE [LARGE SCALE GENOMIC DNA]</scope>
    <source>
        <strain evidence="4">ATCC 11503 / BCRC 21390 / CBS 2605 / JCM 1781 / NBRC 1676 / NRRL YB-4239</strain>
    </source>
</reference>
<feature type="domain" description="DAGKc" evidence="2">
    <location>
        <begin position="222"/>
        <end position="363"/>
    </location>
</feature>
<dbReference type="GO" id="GO:0046512">
    <property type="term" value="P:sphingosine biosynthetic process"/>
    <property type="evidence" value="ECO:0007669"/>
    <property type="project" value="TreeGrafter"/>
</dbReference>
<dbReference type="GO" id="GO:0005737">
    <property type="term" value="C:cytoplasm"/>
    <property type="evidence" value="ECO:0007669"/>
    <property type="project" value="TreeGrafter"/>
</dbReference>